<dbReference type="Pfam" id="PF01256">
    <property type="entry name" value="Carb_kinase"/>
    <property type="match status" value="1"/>
</dbReference>
<dbReference type="PROSITE" id="PS51385">
    <property type="entry name" value="YJEF_N"/>
    <property type="match status" value="1"/>
</dbReference>
<comment type="similarity">
    <text evidence="4 19">In the C-terminal section; belongs to the NnrD/CARKD family.</text>
</comment>
<dbReference type="Gene3D" id="3.40.50.10260">
    <property type="entry name" value="YjeF N-terminal domain"/>
    <property type="match status" value="1"/>
</dbReference>
<comment type="caution">
    <text evidence="22">The sequence shown here is derived from an EMBL/GenBank/DDBJ whole genome shotgun (WGS) entry which is preliminary data.</text>
</comment>
<reference evidence="22 23" key="1">
    <citation type="submission" date="2023-09" db="EMBL/GenBank/DDBJ databases">
        <authorList>
            <person name="Rey-Velasco X."/>
        </authorList>
    </citation>
    <scope>NUCLEOTIDE SEQUENCE [LARGE SCALE GENOMIC DNA]</scope>
    <source>
        <strain evidence="22 23">W242</strain>
    </source>
</reference>
<evidence type="ECO:0000256" key="13">
    <source>
        <dbReference type="ARBA" id="ARBA00023268"/>
    </source>
</evidence>
<dbReference type="InterPro" id="IPR030677">
    <property type="entry name" value="Nnr"/>
</dbReference>
<feature type="binding site" evidence="18">
    <location>
        <position position="163"/>
    </location>
    <ligand>
        <name>K(+)</name>
        <dbReference type="ChEBI" id="CHEBI:29103"/>
    </ligand>
</feature>
<evidence type="ECO:0000256" key="14">
    <source>
        <dbReference type="ARBA" id="ARBA00025153"/>
    </source>
</evidence>
<keyword evidence="12 17" id="KW-0456">Lyase</keyword>
<feature type="binding site" evidence="18">
    <location>
        <begin position="131"/>
        <end position="137"/>
    </location>
    <ligand>
        <name>(6S)-NADPHX</name>
        <dbReference type="ChEBI" id="CHEBI:64076"/>
    </ligand>
</feature>
<evidence type="ECO:0000256" key="11">
    <source>
        <dbReference type="ARBA" id="ARBA00023235"/>
    </source>
</evidence>
<dbReference type="NCBIfam" id="TIGR00196">
    <property type="entry name" value="yjeF_cterm"/>
    <property type="match status" value="1"/>
</dbReference>
<comment type="function">
    <text evidence="17">Catalyzes the dehydration of the S-form of NAD(P)HX at the expense of ADP, which is converted to AMP. Together with NAD(P)HX epimerase, which catalyzes the epimerization of the S- and R-forms, the enzyme allows the repair of both epimers of NAD(P)HX, a damaged form of NAD(P)H that is a result of enzymatic or heat-dependent hydration.</text>
</comment>
<dbReference type="NCBIfam" id="TIGR00197">
    <property type="entry name" value="yjeF_nterm"/>
    <property type="match status" value="1"/>
</dbReference>
<evidence type="ECO:0000256" key="7">
    <source>
        <dbReference type="ARBA" id="ARBA00022840"/>
    </source>
</evidence>
<evidence type="ECO:0000256" key="4">
    <source>
        <dbReference type="ARBA" id="ARBA00009524"/>
    </source>
</evidence>
<accession>A0ABU2Y9A4</accession>
<feature type="binding site" evidence="17">
    <location>
        <position position="263"/>
    </location>
    <ligand>
        <name>(6S)-NADPHX</name>
        <dbReference type="ChEBI" id="CHEBI:64076"/>
    </ligand>
</feature>
<comment type="function">
    <text evidence="18">Catalyzes the epimerization of the S- and R-forms of NAD(P)HX, a damaged form of NAD(P)H that is a result of enzymatic or heat-dependent hydration. This is a prerequisite for the S-specific NAD(P)H-hydrate dehydratase to allow the repair of both epimers of NAD(P)HX.</text>
</comment>
<dbReference type="EC" id="5.1.99.6" evidence="19"/>
<feature type="domain" description="YjeF N-terminal" evidence="21">
    <location>
        <begin position="9"/>
        <end position="218"/>
    </location>
</feature>
<evidence type="ECO:0000256" key="2">
    <source>
        <dbReference type="ARBA" id="ARBA00000909"/>
    </source>
</evidence>
<feature type="binding site" evidence="17">
    <location>
        <position position="440"/>
    </location>
    <ligand>
        <name>AMP</name>
        <dbReference type="ChEBI" id="CHEBI:456215"/>
    </ligand>
</feature>
<evidence type="ECO:0000256" key="6">
    <source>
        <dbReference type="ARBA" id="ARBA00022741"/>
    </source>
</evidence>
<dbReference type="EMBL" id="JAVRHZ010000001">
    <property type="protein sequence ID" value="MDT0554766.1"/>
    <property type="molecule type" value="Genomic_DNA"/>
</dbReference>
<feature type="binding site" evidence="18">
    <location>
        <begin position="58"/>
        <end position="62"/>
    </location>
    <ligand>
        <name>(6S)-NADPHX</name>
        <dbReference type="ChEBI" id="CHEBI:64076"/>
    </ligand>
</feature>
<evidence type="ECO:0000256" key="5">
    <source>
        <dbReference type="ARBA" id="ARBA00022723"/>
    </source>
</evidence>
<evidence type="ECO:0000256" key="10">
    <source>
        <dbReference type="ARBA" id="ARBA00023027"/>
    </source>
</evidence>
<dbReference type="EC" id="4.2.1.136" evidence="19"/>
<evidence type="ECO:0000256" key="17">
    <source>
        <dbReference type="HAMAP-Rule" id="MF_01965"/>
    </source>
</evidence>
<dbReference type="InterPro" id="IPR000631">
    <property type="entry name" value="CARKD"/>
</dbReference>
<proteinExistence type="inferred from homology"/>
<feature type="binding site" evidence="18">
    <location>
        <position position="127"/>
    </location>
    <ligand>
        <name>K(+)</name>
        <dbReference type="ChEBI" id="CHEBI:29103"/>
    </ligand>
</feature>
<keyword evidence="7 17" id="KW-0067">ATP-binding</keyword>
<dbReference type="PANTHER" id="PTHR12592:SF0">
    <property type="entry name" value="ATP-DEPENDENT (S)-NAD(P)H-HYDRATE DEHYDRATASE"/>
    <property type="match status" value="1"/>
</dbReference>
<dbReference type="HAMAP" id="MF_01965">
    <property type="entry name" value="NADHX_dehydratase"/>
    <property type="match status" value="1"/>
</dbReference>
<evidence type="ECO:0000256" key="1">
    <source>
        <dbReference type="ARBA" id="ARBA00000013"/>
    </source>
</evidence>
<sequence length="515" mass="56715">MKIFSAAQLHEADKVTAEKHNITSLDLMERAGGQIFAWLHQRMQGAQVPIHIFCGIGNNGGDGLVLGRLLIENGYNVTIYVANFTDKRSKCFLVNYDKVKNITKKWPILMTSEADFPEIHKDDIIIDAIFGIGLNRAPEGWVKKLIQYLNKNKAFTLSIDMPSGMYANQALEDADAVITSNHTLAFQTPKFSFFLPETARFVPFFEVLDIGLDPEYIYTTEPYAQVISKPEAQQLYKPRDRFSYKGTHGHTLVVAGSYGKMGAAVLSTKASLKIGSGIVTTFIPKVGYTILQTSVPEAMVLTDDNENVLSSINYNFNPQCIAVGPGIGTSEQTVNAIKELFKRSKSPIVIDADGLNCIAEDKSLLKLIPKQSILTPHKGELERLIGTWKNDYDKIKKVKAFAKKYEVVVVIKETFTIVVFEDKLYINTSGNQALATAGSGDVLTGIIAGLVSQGYDSLLASVLGVYLHGSAGVLASKQMGYEGVIASDIIDFIPDSYIELFKQEQAPQQEKTETK</sequence>
<dbReference type="HAMAP" id="MF_01966">
    <property type="entry name" value="NADHX_epimerase"/>
    <property type="match status" value="1"/>
</dbReference>
<evidence type="ECO:0000256" key="18">
    <source>
        <dbReference type="HAMAP-Rule" id="MF_01966"/>
    </source>
</evidence>
<evidence type="ECO:0000256" key="12">
    <source>
        <dbReference type="ARBA" id="ARBA00023239"/>
    </source>
</evidence>
<dbReference type="PROSITE" id="PS51383">
    <property type="entry name" value="YJEF_C_3"/>
    <property type="match status" value="1"/>
</dbReference>
<dbReference type="SUPFAM" id="SSF64153">
    <property type="entry name" value="YjeF N-terminal domain-like"/>
    <property type="match status" value="1"/>
</dbReference>
<dbReference type="SUPFAM" id="SSF53613">
    <property type="entry name" value="Ribokinase-like"/>
    <property type="match status" value="1"/>
</dbReference>
<evidence type="ECO:0000313" key="22">
    <source>
        <dbReference type="EMBL" id="MDT0554766.1"/>
    </source>
</evidence>
<comment type="caution">
    <text evidence="18">Lacks conserved residue(s) required for the propagation of feature annotation.</text>
</comment>
<comment type="catalytic activity">
    <reaction evidence="15 17 19">
        <text>(6S)-NADHX + ADP = AMP + phosphate + NADH + H(+)</text>
        <dbReference type="Rhea" id="RHEA:32223"/>
        <dbReference type="ChEBI" id="CHEBI:15378"/>
        <dbReference type="ChEBI" id="CHEBI:43474"/>
        <dbReference type="ChEBI" id="CHEBI:57945"/>
        <dbReference type="ChEBI" id="CHEBI:64074"/>
        <dbReference type="ChEBI" id="CHEBI:456215"/>
        <dbReference type="ChEBI" id="CHEBI:456216"/>
        <dbReference type="EC" id="4.2.1.136"/>
    </reaction>
</comment>
<keyword evidence="9 18" id="KW-0630">Potassium</keyword>
<feature type="binding site" evidence="18">
    <location>
        <position position="160"/>
    </location>
    <ligand>
        <name>(6S)-NADPHX</name>
        <dbReference type="ChEBI" id="CHEBI:64076"/>
    </ligand>
</feature>
<evidence type="ECO:0000256" key="9">
    <source>
        <dbReference type="ARBA" id="ARBA00022958"/>
    </source>
</evidence>
<keyword evidence="23" id="KW-1185">Reference proteome</keyword>
<dbReference type="PROSITE" id="PS01050">
    <property type="entry name" value="YJEF_C_2"/>
    <property type="match status" value="1"/>
</dbReference>
<feature type="domain" description="YjeF C-terminal" evidence="20">
    <location>
        <begin position="228"/>
        <end position="500"/>
    </location>
</feature>
<dbReference type="CDD" id="cd01171">
    <property type="entry name" value="YXKO-related"/>
    <property type="match status" value="1"/>
</dbReference>
<name>A0ABU2Y9A4_9FLAO</name>
<keyword evidence="6 17" id="KW-0547">Nucleotide-binding</keyword>
<evidence type="ECO:0000313" key="23">
    <source>
        <dbReference type="Proteomes" id="UP001254488"/>
    </source>
</evidence>
<keyword evidence="10 17" id="KW-0520">NAD</keyword>
<evidence type="ECO:0000256" key="16">
    <source>
        <dbReference type="ARBA" id="ARBA00049209"/>
    </source>
</evidence>
<comment type="cofactor">
    <cofactor evidence="17">
        <name>Mg(2+)</name>
        <dbReference type="ChEBI" id="CHEBI:18420"/>
    </cofactor>
</comment>
<gene>
    <name evidence="17" type="primary">nnrD</name>
    <name evidence="18" type="synonym">nnrE</name>
    <name evidence="22" type="ORF">RM538_02040</name>
</gene>
<feature type="binding site" evidence="18">
    <location>
        <position position="59"/>
    </location>
    <ligand>
        <name>K(+)</name>
        <dbReference type="ChEBI" id="CHEBI:29103"/>
    </ligand>
</feature>
<evidence type="ECO:0000259" key="21">
    <source>
        <dbReference type="PROSITE" id="PS51385"/>
    </source>
</evidence>
<protein>
    <recommendedName>
        <fullName evidence="19">Bifunctional NAD(P)H-hydrate repair enzyme</fullName>
    </recommendedName>
    <alternativeName>
        <fullName evidence="19">Nicotinamide nucleotide repair protein</fullName>
    </alternativeName>
    <domain>
        <recommendedName>
            <fullName evidence="19">ADP-dependent (S)-NAD(P)H-hydrate dehydratase</fullName>
            <ecNumber evidence="19">4.2.1.136</ecNumber>
        </recommendedName>
        <alternativeName>
            <fullName evidence="19">ADP-dependent NAD(P)HX dehydratase</fullName>
        </alternativeName>
    </domain>
    <domain>
        <recommendedName>
            <fullName evidence="19">NAD(P)H-hydrate epimerase</fullName>
            <ecNumber evidence="19">5.1.99.6</ecNumber>
        </recommendedName>
    </domain>
</protein>
<dbReference type="InterPro" id="IPR036652">
    <property type="entry name" value="YjeF_N_dom_sf"/>
</dbReference>
<evidence type="ECO:0000259" key="20">
    <source>
        <dbReference type="PROSITE" id="PS51383"/>
    </source>
</evidence>
<comment type="similarity">
    <text evidence="3 19">In the N-terminal section; belongs to the NnrE/AIBP family.</text>
</comment>
<dbReference type="InterPro" id="IPR004443">
    <property type="entry name" value="YjeF_N_dom"/>
</dbReference>
<keyword evidence="13" id="KW-0511">Multifunctional enzyme</keyword>
<evidence type="ECO:0000256" key="3">
    <source>
        <dbReference type="ARBA" id="ARBA00006001"/>
    </source>
</evidence>
<evidence type="ECO:0000256" key="15">
    <source>
        <dbReference type="ARBA" id="ARBA00048238"/>
    </source>
</evidence>
<organism evidence="22 23">
    <name type="scientific">Patiriisocius hiemis</name>
    <dbReference type="NCBI Taxonomy" id="3075604"/>
    <lineage>
        <taxon>Bacteria</taxon>
        <taxon>Pseudomonadati</taxon>
        <taxon>Bacteroidota</taxon>
        <taxon>Flavobacteriia</taxon>
        <taxon>Flavobacteriales</taxon>
        <taxon>Flavobacteriaceae</taxon>
        <taxon>Patiriisocius</taxon>
    </lineage>
</organism>
<comment type="function">
    <text evidence="14 19">Bifunctional enzyme that catalyzes the epimerization of the S- and R-forms of NAD(P)HX and the dehydration of the S-form of NAD(P)HX at the expense of ADP, which is converted to AMP. This allows the repair of both epimers of NAD(P)HX, a damaged form of NAD(P)H that is a result of enzymatic or heat-dependent hydration.</text>
</comment>
<feature type="binding site" evidence="17">
    <location>
        <position position="326"/>
    </location>
    <ligand>
        <name>(6S)-NADPHX</name>
        <dbReference type="ChEBI" id="CHEBI:64076"/>
    </ligand>
</feature>
<keyword evidence="8 17" id="KW-0521">NADP</keyword>
<comment type="catalytic activity">
    <reaction evidence="16 17 19">
        <text>(6S)-NADPHX + ADP = AMP + phosphate + NADPH + H(+)</text>
        <dbReference type="Rhea" id="RHEA:32235"/>
        <dbReference type="ChEBI" id="CHEBI:15378"/>
        <dbReference type="ChEBI" id="CHEBI:43474"/>
        <dbReference type="ChEBI" id="CHEBI:57783"/>
        <dbReference type="ChEBI" id="CHEBI:64076"/>
        <dbReference type="ChEBI" id="CHEBI:456215"/>
        <dbReference type="ChEBI" id="CHEBI:456216"/>
        <dbReference type="EC" id="4.2.1.136"/>
    </reaction>
</comment>
<comment type="similarity">
    <text evidence="18">Belongs to the NnrE/AIBP family.</text>
</comment>
<evidence type="ECO:0000256" key="8">
    <source>
        <dbReference type="ARBA" id="ARBA00022857"/>
    </source>
</evidence>
<dbReference type="InterPro" id="IPR029056">
    <property type="entry name" value="Ribokinase-like"/>
</dbReference>
<keyword evidence="11 18" id="KW-0413">Isomerase</keyword>
<feature type="binding site" evidence="17">
    <location>
        <position position="441"/>
    </location>
    <ligand>
        <name>(6S)-NADPHX</name>
        <dbReference type="ChEBI" id="CHEBI:64076"/>
    </ligand>
</feature>
<comment type="cofactor">
    <cofactor evidence="18 19">
        <name>K(+)</name>
        <dbReference type="ChEBI" id="CHEBI:29103"/>
    </cofactor>
    <text evidence="18 19">Binds 1 potassium ion per subunit.</text>
</comment>
<comment type="similarity">
    <text evidence="17">Belongs to the NnrD/CARKD family.</text>
</comment>
<dbReference type="Gene3D" id="3.40.1190.20">
    <property type="match status" value="1"/>
</dbReference>
<feature type="binding site" evidence="17">
    <location>
        <begin position="412"/>
        <end position="416"/>
    </location>
    <ligand>
        <name>AMP</name>
        <dbReference type="ChEBI" id="CHEBI:456215"/>
    </ligand>
</feature>
<comment type="subunit">
    <text evidence="17">Homotetramer.</text>
</comment>
<comment type="catalytic activity">
    <reaction evidence="1 18 19">
        <text>(6R)-NADHX = (6S)-NADHX</text>
        <dbReference type="Rhea" id="RHEA:32215"/>
        <dbReference type="ChEBI" id="CHEBI:64074"/>
        <dbReference type="ChEBI" id="CHEBI:64075"/>
        <dbReference type="EC" id="5.1.99.6"/>
    </reaction>
</comment>
<keyword evidence="5 18" id="KW-0479">Metal-binding</keyword>
<dbReference type="Pfam" id="PF03853">
    <property type="entry name" value="YjeF_N"/>
    <property type="match status" value="1"/>
</dbReference>
<feature type="binding site" evidence="17">
    <location>
        <position position="377"/>
    </location>
    <ligand>
        <name>(6S)-NADPHX</name>
        <dbReference type="ChEBI" id="CHEBI:64076"/>
    </ligand>
</feature>
<dbReference type="PIRSF" id="PIRSF017184">
    <property type="entry name" value="Nnr"/>
    <property type="match status" value="1"/>
</dbReference>
<dbReference type="PANTHER" id="PTHR12592">
    <property type="entry name" value="ATP-DEPENDENT (S)-NAD(P)H-HYDRATE DEHYDRATASE FAMILY MEMBER"/>
    <property type="match status" value="1"/>
</dbReference>
<dbReference type="InterPro" id="IPR017953">
    <property type="entry name" value="Carbohydrate_kinase_pred_CS"/>
</dbReference>
<dbReference type="Proteomes" id="UP001254488">
    <property type="component" value="Unassembled WGS sequence"/>
</dbReference>
<evidence type="ECO:0000256" key="19">
    <source>
        <dbReference type="PIRNR" id="PIRNR017184"/>
    </source>
</evidence>
<dbReference type="RefSeq" id="WP_311331723.1">
    <property type="nucleotide sequence ID" value="NZ_JAVRHZ010000001.1"/>
</dbReference>
<comment type="catalytic activity">
    <reaction evidence="2 18 19">
        <text>(6R)-NADPHX = (6S)-NADPHX</text>
        <dbReference type="Rhea" id="RHEA:32227"/>
        <dbReference type="ChEBI" id="CHEBI:64076"/>
        <dbReference type="ChEBI" id="CHEBI:64077"/>
        <dbReference type="EC" id="5.1.99.6"/>
    </reaction>
</comment>